<reference evidence="2 3" key="1">
    <citation type="submission" date="2016-10" db="EMBL/GenBank/DDBJ databases">
        <title>Draft genome sequence of Coniochaeta ligniaria NRRL30616, a lignocellulolytic fungus for bioabatement of inhibitors in plant biomass hydrolysates.</title>
        <authorList>
            <consortium name="DOE Joint Genome Institute"/>
            <person name="Jimenez D.J."/>
            <person name="Hector R.E."/>
            <person name="Riley R."/>
            <person name="Sun H."/>
            <person name="Grigoriev I.V."/>
            <person name="Van Elsas J.D."/>
            <person name="Nichols N.N."/>
        </authorList>
    </citation>
    <scope>NUCLEOTIDE SEQUENCE [LARGE SCALE GENOMIC DNA]</scope>
    <source>
        <strain evidence="2 3">NRRL 30616</strain>
    </source>
</reference>
<evidence type="ECO:0000313" key="3">
    <source>
        <dbReference type="Proteomes" id="UP000182658"/>
    </source>
</evidence>
<dbReference type="OrthoDB" id="5367448at2759"/>
<organism evidence="2 3">
    <name type="scientific">Coniochaeta ligniaria NRRL 30616</name>
    <dbReference type="NCBI Taxonomy" id="1408157"/>
    <lineage>
        <taxon>Eukaryota</taxon>
        <taxon>Fungi</taxon>
        <taxon>Dikarya</taxon>
        <taxon>Ascomycota</taxon>
        <taxon>Pezizomycotina</taxon>
        <taxon>Sordariomycetes</taxon>
        <taxon>Sordariomycetidae</taxon>
        <taxon>Coniochaetales</taxon>
        <taxon>Coniochaetaceae</taxon>
        <taxon>Coniochaeta</taxon>
    </lineage>
</organism>
<name>A0A1J7I8C2_9PEZI</name>
<dbReference type="EMBL" id="KV875106">
    <property type="protein sequence ID" value="OIW23693.1"/>
    <property type="molecule type" value="Genomic_DNA"/>
</dbReference>
<protein>
    <submittedName>
        <fullName evidence="2">Uncharacterized protein</fullName>
    </submittedName>
</protein>
<gene>
    <name evidence="2" type="ORF">CONLIGDRAFT_649710</name>
</gene>
<sequence>MAQSGVKRAIEPTALRTVFIKVRPAPRRLSERRAVLRTLQRYGEIEVFQQLTLQDPAAFNAVATKALTVQQLVVNSPLQFDYLPEPTTSNQDSATGGVPRDIHSLHKAMGPSDSGQSFVLSIFPSDTQHRYQIQKSPLYGPWPENRPCGPVKSLVTEALKQVIPNDMAAKGLRDWETGGQALKMLDRGHADRPSLVENIVERRIARRKDREDAKRRSRGNLLQTFDE</sequence>
<dbReference type="AlphaFoldDB" id="A0A1J7I8C2"/>
<evidence type="ECO:0000256" key="1">
    <source>
        <dbReference type="SAM" id="MobiDB-lite"/>
    </source>
</evidence>
<dbReference type="Proteomes" id="UP000182658">
    <property type="component" value="Unassembled WGS sequence"/>
</dbReference>
<dbReference type="InParanoid" id="A0A1J7I8C2"/>
<keyword evidence="3" id="KW-1185">Reference proteome</keyword>
<feature type="region of interest" description="Disordered" evidence="1">
    <location>
        <begin position="206"/>
        <end position="227"/>
    </location>
</feature>
<evidence type="ECO:0000313" key="2">
    <source>
        <dbReference type="EMBL" id="OIW23693.1"/>
    </source>
</evidence>
<accession>A0A1J7I8C2</accession>
<proteinExistence type="predicted"/>